<accession>A0A2T4UR07</accession>
<evidence type="ECO:0000313" key="2">
    <source>
        <dbReference type="EMBL" id="PTL71969.1"/>
    </source>
</evidence>
<dbReference type="Proteomes" id="UP000241085">
    <property type="component" value="Unassembled WGS sequence"/>
</dbReference>
<keyword evidence="1" id="KW-0472">Membrane</keyword>
<protein>
    <submittedName>
        <fullName evidence="2">Uncharacterized protein</fullName>
    </submittedName>
</protein>
<proteinExistence type="predicted"/>
<keyword evidence="1" id="KW-0812">Transmembrane</keyword>
<evidence type="ECO:0000313" key="3">
    <source>
        <dbReference type="Proteomes" id="UP000241085"/>
    </source>
</evidence>
<keyword evidence="3" id="KW-1185">Reference proteome</keyword>
<gene>
    <name evidence="2" type="ORF">C1I63_03365</name>
</gene>
<dbReference type="RefSeq" id="WP_107573769.1">
    <property type="nucleotide sequence ID" value="NZ_PZPL01000001.1"/>
</dbReference>
<feature type="transmembrane region" description="Helical" evidence="1">
    <location>
        <begin position="34"/>
        <end position="52"/>
    </location>
</feature>
<evidence type="ECO:0000256" key="1">
    <source>
        <dbReference type="SAM" id="Phobius"/>
    </source>
</evidence>
<reference evidence="2 3" key="1">
    <citation type="submission" date="2018-03" db="EMBL/GenBank/DDBJ databases">
        <title>Bacteriophage NCPPB3778 and a type I-E CRISPR drive the evolution of the US Biological Select Agent, Rathayibacter toxicus.</title>
        <authorList>
            <person name="Davis E.W.II."/>
            <person name="Tabima J.F."/>
            <person name="Weisberg A.J."/>
            <person name="Dantas Lopes L."/>
            <person name="Wiseman M.S."/>
            <person name="Wiseman M.S."/>
            <person name="Pupko T."/>
            <person name="Belcher M.S."/>
            <person name="Sechler A.J."/>
            <person name="Tancos M.A."/>
            <person name="Schroeder B.K."/>
            <person name="Murray T.D."/>
            <person name="Luster D.G."/>
            <person name="Schneider W.L."/>
            <person name="Rogers E."/>
            <person name="Andreote F.D."/>
            <person name="Grunwald N.J."/>
            <person name="Putnam M.L."/>
            <person name="Chang J.H."/>
        </authorList>
    </citation>
    <scope>NUCLEOTIDE SEQUENCE [LARGE SCALE GENOMIC DNA]</scope>
    <source>
        <strain evidence="2 3">DSM 15933</strain>
    </source>
</reference>
<name>A0A2T4UR07_9MICO</name>
<organism evidence="2 3">
    <name type="scientific">Rathayibacter caricis DSM 15933</name>
    <dbReference type="NCBI Taxonomy" id="1328867"/>
    <lineage>
        <taxon>Bacteria</taxon>
        <taxon>Bacillati</taxon>
        <taxon>Actinomycetota</taxon>
        <taxon>Actinomycetes</taxon>
        <taxon>Micrococcales</taxon>
        <taxon>Microbacteriaceae</taxon>
        <taxon>Rathayibacter</taxon>
    </lineage>
</organism>
<comment type="caution">
    <text evidence="2">The sequence shown here is derived from an EMBL/GenBank/DDBJ whole genome shotgun (WGS) entry which is preliminary data.</text>
</comment>
<dbReference type="EMBL" id="PZPL01000001">
    <property type="protein sequence ID" value="PTL71969.1"/>
    <property type="molecule type" value="Genomic_DNA"/>
</dbReference>
<keyword evidence="1" id="KW-1133">Transmembrane helix</keyword>
<sequence>MKNSRVVFYLIGGVLILGSGISSAMRGDVSVPDIITIVCGLAILALAAWEYFRSQKRGSGSDEPKVGPPR</sequence>
<dbReference type="AlphaFoldDB" id="A0A2T4UR07"/>